<feature type="transmembrane region" description="Helical" evidence="1">
    <location>
        <begin position="7"/>
        <end position="29"/>
    </location>
</feature>
<reference evidence="3 4" key="1">
    <citation type="submission" date="2018-10" db="EMBL/GenBank/DDBJ databases">
        <title>Sequencing the genomes of 1000 actinobacteria strains.</title>
        <authorList>
            <person name="Klenk H.-P."/>
        </authorList>
    </citation>
    <scope>NUCLEOTIDE SEQUENCE [LARGE SCALE GENOMIC DNA]</scope>
    <source>
        <strain evidence="3 4">DSM 44267</strain>
    </source>
</reference>
<keyword evidence="1" id="KW-1133">Transmembrane helix</keyword>
<dbReference type="Pfam" id="PF11222">
    <property type="entry name" value="DUF3017"/>
    <property type="match status" value="1"/>
</dbReference>
<comment type="caution">
    <text evidence="3">The sequence shown here is derived from an EMBL/GenBank/DDBJ whole genome shotgun (WGS) entry which is preliminary data.</text>
</comment>
<proteinExistence type="predicted"/>
<keyword evidence="1" id="KW-0812">Transmembrane</keyword>
<dbReference type="EMBL" id="RBXT01000001">
    <property type="protein sequence ID" value="RKT78309.1"/>
    <property type="molecule type" value="Genomic_DNA"/>
</dbReference>
<accession>A0A495XY28</accession>
<dbReference type="EMBL" id="JACHVT010000002">
    <property type="protein sequence ID" value="MBB2985556.1"/>
    <property type="molecule type" value="Genomic_DNA"/>
</dbReference>
<dbReference type="Proteomes" id="UP000590811">
    <property type="component" value="Unassembled WGS sequence"/>
</dbReference>
<keyword evidence="4" id="KW-1185">Reference proteome</keyword>
<dbReference type="InterPro" id="IPR021385">
    <property type="entry name" value="DUF3017"/>
</dbReference>
<dbReference type="Proteomes" id="UP000278440">
    <property type="component" value="Unassembled WGS sequence"/>
</dbReference>
<evidence type="ECO:0000313" key="5">
    <source>
        <dbReference type="Proteomes" id="UP000590811"/>
    </source>
</evidence>
<evidence type="ECO:0000313" key="2">
    <source>
        <dbReference type="EMBL" id="MBB2985556.1"/>
    </source>
</evidence>
<keyword evidence="1" id="KW-0472">Membrane</keyword>
<reference evidence="2 5" key="2">
    <citation type="submission" date="2020-08" db="EMBL/GenBank/DDBJ databases">
        <title>Genomic Encyclopedia of Type Strains, Phase IV (KMG-V): Genome sequencing to study the core and pangenomes of soil and plant-associated prokaryotes.</title>
        <authorList>
            <person name="Whitman W."/>
        </authorList>
    </citation>
    <scope>NUCLEOTIDE SEQUENCE [LARGE SCALE GENOMIC DNA]</scope>
    <source>
        <strain evidence="2 5">B3ACCR2</strain>
    </source>
</reference>
<protein>
    <submittedName>
        <fullName evidence="3">DUF3017 family protein</fullName>
    </submittedName>
</protein>
<name>A0A495XY28_9MICO</name>
<evidence type="ECO:0000313" key="4">
    <source>
        <dbReference type="Proteomes" id="UP000278440"/>
    </source>
</evidence>
<dbReference type="AlphaFoldDB" id="A0A495XY28"/>
<evidence type="ECO:0000256" key="1">
    <source>
        <dbReference type="SAM" id="Phobius"/>
    </source>
</evidence>
<evidence type="ECO:0000313" key="3">
    <source>
        <dbReference type="EMBL" id="RKT78309.1"/>
    </source>
</evidence>
<sequence length="108" mass="10989">MRWRGSGFVVLGVWWLVALVVAAGVAAIGLGHIRVGGQVVFAAFVVAAVVRLFARPARRAGGLTVRSRALDVVVLLALGIGVLVASATVNLEPGGADRPAGRTGLPTP</sequence>
<feature type="transmembrane region" description="Helical" evidence="1">
    <location>
        <begin position="69"/>
        <end position="89"/>
    </location>
</feature>
<gene>
    <name evidence="3" type="ORF">DFJ68_1752</name>
    <name evidence="2" type="ORF">FHW14_000705</name>
</gene>
<organism evidence="3 4">
    <name type="scientific">Terracoccus luteus</name>
    <dbReference type="NCBI Taxonomy" id="53356"/>
    <lineage>
        <taxon>Bacteria</taxon>
        <taxon>Bacillati</taxon>
        <taxon>Actinomycetota</taxon>
        <taxon>Actinomycetes</taxon>
        <taxon>Micrococcales</taxon>
        <taxon>Intrasporangiaceae</taxon>
        <taxon>Terracoccus</taxon>
    </lineage>
</organism>
<feature type="transmembrane region" description="Helical" evidence="1">
    <location>
        <begin position="35"/>
        <end position="54"/>
    </location>
</feature>
<dbReference type="RefSeq" id="WP_121032441.1">
    <property type="nucleotide sequence ID" value="NZ_JACHVT010000002.1"/>
</dbReference>